<dbReference type="PANTHER" id="PTHR10681">
    <property type="entry name" value="THIOREDOXIN PEROXIDASE"/>
    <property type="match status" value="1"/>
</dbReference>
<dbReference type="InterPro" id="IPR024706">
    <property type="entry name" value="Peroxiredoxin_AhpC-typ"/>
</dbReference>
<comment type="subcellular location">
    <subcellularLocation>
        <location evidence="8">Cytoplasm</location>
    </subcellularLocation>
</comment>
<keyword evidence="5 8" id="KW-0676">Redox-active center</keyword>
<dbReference type="FunCoup" id="D9Q103">
    <property type="interactions" value="34"/>
</dbReference>
<dbReference type="GO" id="GO:0008379">
    <property type="term" value="F:thioredoxin peroxidase activity"/>
    <property type="evidence" value="ECO:0007669"/>
    <property type="project" value="TreeGrafter"/>
</dbReference>
<comment type="subunit">
    <text evidence="7 8">Homodecamer. Pentamer of dimers that assemble into a ring structure.</text>
</comment>
<dbReference type="AlphaFoldDB" id="D9Q103"/>
<organism evidence="11 12">
    <name type="scientific">Acidilobus saccharovorans (strain DSM 16705 / JCM 18335 / VKM B-2471 / 345-15)</name>
    <dbReference type="NCBI Taxonomy" id="666510"/>
    <lineage>
        <taxon>Archaea</taxon>
        <taxon>Thermoproteota</taxon>
        <taxon>Thermoprotei</taxon>
        <taxon>Acidilobales</taxon>
        <taxon>Acidilobaceae</taxon>
        <taxon>Acidilobus</taxon>
    </lineage>
</organism>
<evidence type="ECO:0000256" key="8">
    <source>
        <dbReference type="HAMAP-Rule" id="MF_00401"/>
    </source>
</evidence>
<evidence type="ECO:0000256" key="9">
    <source>
        <dbReference type="PIRSR" id="PIRSR000239-1"/>
    </source>
</evidence>
<comment type="similarity">
    <text evidence="6 8">Belongs to the peroxiredoxin family. Prx6 subfamily.</text>
</comment>
<gene>
    <name evidence="11" type="ordered locus">ASAC_0584</name>
</gene>
<comment type="miscellaneous">
    <text evidence="8">The active site is a conserved redox-active cysteine residue, the peroxidatic cysteine (C(P)), which makes the nucleophilic attack on the peroxide substrate. The peroxide oxidizes the C(P)-SH to cysteine sulfenic acid (C(P)-SOH), which then reacts with another cysteine residue, the resolving cysteine (C(R)), to form a disulfide bridge. The disulfide is subsequently reduced by an appropriate electron donor to complete the catalytic cycle. In this 1-Cys peroxiredoxin, no C(R) is present and C(P) instead forms a disulfide with a cysteine from another protein or with a small thiol molecule.</text>
</comment>
<accession>D9Q103</accession>
<dbReference type="GO" id="GO:0045454">
    <property type="term" value="P:cell redox homeostasis"/>
    <property type="evidence" value="ECO:0007669"/>
    <property type="project" value="TreeGrafter"/>
</dbReference>
<dbReference type="EC" id="1.11.1.24" evidence="8"/>
<dbReference type="eggNOG" id="arCOG00312">
    <property type="taxonomic scope" value="Archaea"/>
</dbReference>
<dbReference type="Gene3D" id="3.40.30.10">
    <property type="entry name" value="Glutaredoxin"/>
    <property type="match status" value="1"/>
</dbReference>
<evidence type="ECO:0000256" key="2">
    <source>
        <dbReference type="ARBA" id="ARBA00022559"/>
    </source>
</evidence>
<dbReference type="PANTHER" id="PTHR10681:SF121">
    <property type="entry name" value="ALKYL HYDROPEROXIDE REDUCTASE C"/>
    <property type="match status" value="1"/>
</dbReference>
<dbReference type="Pfam" id="PF00578">
    <property type="entry name" value="AhpC-TSA"/>
    <property type="match status" value="1"/>
</dbReference>
<dbReference type="HAMAP" id="MF_00401">
    <property type="entry name" value="Peroxiredoxin"/>
    <property type="match status" value="1"/>
</dbReference>
<dbReference type="InterPro" id="IPR045020">
    <property type="entry name" value="PRX_1cys"/>
</dbReference>
<dbReference type="InterPro" id="IPR013766">
    <property type="entry name" value="Thioredoxin_domain"/>
</dbReference>
<evidence type="ECO:0000256" key="4">
    <source>
        <dbReference type="ARBA" id="ARBA00023002"/>
    </source>
</evidence>
<dbReference type="GO" id="GO:0033554">
    <property type="term" value="P:cellular response to stress"/>
    <property type="evidence" value="ECO:0007669"/>
    <property type="project" value="TreeGrafter"/>
</dbReference>
<evidence type="ECO:0000313" key="11">
    <source>
        <dbReference type="EMBL" id="ADL18991.1"/>
    </source>
</evidence>
<dbReference type="PROSITE" id="PS51352">
    <property type="entry name" value="THIOREDOXIN_2"/>
    <property type="match status" value="1"/>
</dbReference>
<comment type="caution">
    <text evidence="8">Lacks conserved residue(s) required for the propagation of feature annotation.</text>
</comment>
<keyword evidence="12" id="KW-1185">Reference proteome</keyword>
<evidence type="ECO:0000259" key="10">
    <source>
        <dbReference type="PROSITE" id="PS51352"/>
    </source>
</evidence>
<feature type="active site" description="Cysteine sulfenic acid (-SOH) intermediate" evidence="8">
    <location>
        <position position="57"/>
    </location>
</feature>
<comment type="function">
    <text evidence="8">Thiol-specific peroxidase that catalyzes the reduction of hydrogen peroxide and organic hydroperoxides to water and alcohols, respectively. Plays a role in cell protection against oxidative stress by detoxifying peroxides.</text>
</comment>
<keyword evidence="1 8" id="KW-0963">Cytoplasm</keyword>
<evidence type="ECO:0000256" key="5">
    <source>
        <dbReference type="ARBA" id="ARBA00023284"/>
    </source>
</evidence>
<dbReference type="FunFam" id="3.40.30.10:FF:000011">
    <property type="entry name" value="Peroxiredoxin PRX1"/>
    <property type="match status" value="1"/>
</dbReference>
<dbReference type="PIRSF" id="PIRSF000239">
    <property type="entry name" value="AHPC"/>
    <property type="match status" value="1"/>
</dbReference>
<feature type="domain" description="Thioredoxin" evidence="10">
    <location>
        <begin position="13"/>
        <end position="170"/>
    </location>
</feature>
<name>D9Q103_ACIS3</name>
<dbReference type="OrthoDB" id="6924at2157"/>
<dbReference type="InterPro" id="IPR000866">
    <property type="entry name" value="AhpC/TSA"/>
</dbReference>
<evidence type="ECO:0000313" key="12">
    <source>
        <dbReference type="Proteomes" id="UP000000346"/>
    </source>
</evidence>
<proteinExistence type="inferred from homology"/>
<dbReference type="CDD" id="cd03016">
    <property type="entry name" value="PRX_1cys"/>
    <property type="match status" value="1"/>
</dbReference>
<evidence type="ECO:0000256" key="7">
    <source>
        <dbReference type="ARBA" id="ARBA00064044"/>
    </source>
</evidence>
<dbReference type="STRING" id="666510.ASAC_0584"/>
<reference evidence="11 12" key="1">
    <citation type="journal article" date="2010" name="Appl. Environ. Microbiol.">
        <title>The genome sequence of the crenarchaeon Acidilobus saccharovorans supports a new order, Acidilobales, and suggests an important ecological role in terrestrial acidic hot springs.</title>
        <authorList>
            <person name="Mardanov A.V."/>
            <person name="Svetlitchnyi V.A."/>
            <person name="Beletsky A.V."/>
            <person name="Prokofeva M.I."/>
            <person name="Bonch-Osmolovskaya E.A."/>
            <person name="Ravin N.V."/>
            <person name="Skryabin K.G."/>
        </authorList>
    </citation>
    <scope>NUCLEOTIDE SEQUENCE [LARGE SCALE GENOMIC DNA]</scope>
    <source>
        <strain evidence="12">DSM 16705 / JCM 18335 / VKM B-2471 / 345-15</strain>
    </source>
</reference>
<dbReference type="NCBIfam" id="NF009668">
    <property type="entry name" value="PRK13189.1"/>
    <property type="match status" value="1"/>
</dbReference>
<dbReference type="SUPFAM" id="SSF52833">
    <property type="entry name" value="Thioredoxin-like"/>
    <property type="match status" value="1"/>
</dbReference>
<dbReference type="Proteomes" id="UP000000346">
    <property type="component" value="Chromosome"/>
</dbReference>
<keyword evidence="3 8" id="KW-0049">Antioxidant</keyword>
<dbReference type="InterPro" id="IPR022915">
    <property type="entry name" value="Peroxiredoxin_TDXH"/>
</dbReference>
<evidence type="ECO:0000256" key="3">
    <source>
        <dbReference type="ARBA" id="ARBA00022862"/>
    </source>
</evidence>
<sequence>MSASEVISQERMPLIGEKFPEVEVATTHGRLKLPDYFTSKGKWFVLFSHPADFTPVCTTEFYSFSLYYPEFEKLNTGLIGLSVDGNPSHISWVQWIERNLKIKVPFPIIADPLGLVARRLGMFHAQSATNTVRAVFFVDSKATIRAIIYYPLELGRNVKEILRVVKTLQLIDKTGAVAPANWPNNEIIKDNLLNPTPASVEEASLRLTQFKGYDWWFTFREAPREDVEEAKKYAP</sequence>
<protein>
    <recommendedName>
        <fullName evidence="8">Peroxiredoxin</fullName>
        <ecNumber evidence="8">1.11.1.24</ecNumber>
    </recommendedName>
    <alternativeName>
        <fullName evidence="8">Thioredoxin-dependent peroxiredoxin</fullName>
    </alternativeName>
</protein>
<comment type="catalytic activity">
    <reaction evidence="8">
        <text>a hydroperoxide + [thioredoxin]-dithiol = an alcohol + [thioredoxin]-disulfide + H2O</text>
        <dbReference type="Rhea" id="RHEA:62620"/>
        <dbReference type="Rhea" id="RHEA-COMP:10698"/>
        <dbReference type="Rhea" id="RHEA-COMP:10700"/>
        <dbReference type="ChEBI" id="CHEBI:15377"/>
        <dbReference type="ChEBI" id="CHEBI:29950"/>
        <dbReference type="ChEBI" id="CHEBI:30879"/>
        <dbReference type="ChEBI" id="CHEBI:35924"/>
        <dbReference type="ChEBI" id="CHEBI:50058"/>
        <dbReference type="EC" id="1.11.1.24"/>
    </reaction>
</comment>
<dbReference type="InterPro" id="IPR050217">
    <property type="entry name" value="Peroxiredoxin"/>
</dbReference>
<feature type="active site" description="Cysteine sulfenic acid (-SOH) intermediate; for peroxidase activity" evidence="9">
    <location>
        <position position="57"/>
    </location>
</feature>
<feature type="binding site" evidence="8">
    <location>
        <position position="133"/>
    </location>
    <ligand>
        <name>substrate</name>
    </ligand>
</feature>
<dbReference type="Gene3D" id="3.30.1020.10">
    <property type="entry name" value="Antioxidant, Horf6, Chain A, domain2"/>
    <property type="match status" value="1"/>
</dbReference>
<dbReference type="GO" id="GO:0006979">
    <property type="term" value="P:response to oxidative stress"/>
    <property type="evidence" value="ECO:0007669"/>
    <property type="project" value="TreeGrafter"/>
</dbReference>
<dbReference type="InterPro" id="IPR036249">
    <property type="entry name" value="Thioredoxin-like_sf"/>
</dbReference>
<dbReference type="GO" id="GO:0005829">
    <property type="term" value="C:cytosol"/>
    <property type="evidence" value="ECO:0007669"/>
    <property type="project" value="TreeGrafter"/>
</dbReference>
<evidence type="ECO:0000256" key="1">
    <source>
        <dbReference type="ARBA" id="ARBA00022490"/>
    </source>
</evidence>
<evidence type="ECO:0000256" key="6">
    <source>
        <dbReference type="ARBA" id="ARBA00025719"/>
    </source>
</evidence>
<dbReference type="HOGENOM" id="CLU_042529_4_4_2"/>
<keyword evidence="2 8" id="KW-0575">Peroxidase</keyword>
<keyword evidence="4 8" id="KW-0560">Oxidoreductase</keyword>
<dbReference type="EMBL" id="CP001742">
    <property type="protein sequence ID" value="ADL18991.1"/>
    <property type="molecule type" value="Genomic_DNA"/>
</dbReference>
<dbReference type="GO" id="GO:0042744">
    <property type="term" value="P:hydrogen peroxide catabolic process"/>
    <property type="evidence" value="ECO:0007669"/>
    <property type="project" value="TreeGrafter"/>
</dbReference>
<dbReference type="KEGG" id="asc:ASAC_0584"/>
<dbReference type="InParanoid" id="D9Q103"/>